<dbReference type="Proteomes" id="UP000677152">
    <property type="component" value="Chromosome"/>
</dbReference>
<accession>A0AA45R2G6</accession>
<proteinExistence type="predicted"/>
<dbReference type="InterPro" id="IPR036689">
    <property type="entry name" value="ESAT-6-like_sf"/>
</dbReference>
<evidence type="ECO:0008006" key="3">
    <source>
        <dbReference type="Google" id="ProtNLM"/>
    </source>
</evidence>
<organism evidence="1 2">
    <name type="scientific">Actinosynnema pretiosum subsp. pretiosum</name>
    <dbReference type="NCBI Taxonomy" id="103721"/>
    <lineage>
        <taxon>Bacteria</taxon>
        <taxon>Bacillati</taxon>
        <taxon>Actinomycetota</taxon>
        <taxon>Actinomycetes</taxon>
        <taxon>Pseudonocardiales</taxon>
        <taxon>Pseudonocardiaceae</taxon>
        <taxon>Actinosynnema</taxon>
    </lineage>
</organism>
<sequence>MEQGFGVDTAALGGYGTTASGLAGEVAEVGSGTLSGVDSLAADSFSELGQEVGLAAAFQRAARQQLDGATGAAKALDALATAVRDTATDYAEQETRNSAALNDAYRV</sequence>
<evidence type="ECO:0000313" key="2">
    <source>
        <dbReference type="Proteomes" id="UP000677152"/>
    </source>
</evidence>
<protein>
    <recommendedName>
        <fullName evidence="3">ESX-1 secretion-associated protein</fullName>
    </recommendedName>
</protein>
<reference evidence="1" key="1">
    <citation type="submission" date="2021-04" db="EMBL/GenBank/DDBJ databases">
        <title>Genomic sequence of Actinosynnema pretiosum subsp. pretiosum ATCC 31280 (C-14919).</title>
        <authorList>
            <person name="Bai L."/>
            <person name="Wang X."/>
            <person name="Xiao Y."/>
        </authorList>
    </citation>
    <scope>NUCLEOTIDE SEQUENCE</scope>
    <source>
        <strain evidence="1">ATCC 31280</strain>
    </source>
</reference>
<dbReference type="SUPFAM" id="SSF140453">
    <property type="entry name" value="EsxAB dimer-like"/>
    <property type="match status" value="1"/>
</dbReference>
<evidence type="ECO:0000313" key="1">
    <source>
        <dbReference type="EMBL" id="QUF02475.1"/>
    </source>
</evidence>
<dbReference type="AlphaFoldDB" id="A0AA45R2G6"/>
<gene>
    <name evidence="1" type="ORF">KCV87_23770</name>
</gene>
<name>A0AA45R2G6_9PSEU</name>
<dbReference type="EMBL" id="CP073249">
    <property type="protein sequence ID" value="QUF02475.1"/>
    <property type="molecule type" value="Genomic_DNA"/>
</dbReference>